<feature type="domain" description="mRNA capping enzyme adenylation" evidence="1">
    <location>
        <begin position="82"/>
        <end position="157"/>
    </location>
</feature>
<dbReference type="AlphaFoldDB" id="A0A438JAZ6"/>
<evidence type="ECO:0000259" key="1">
    <source>
        <dbReference type="Pfam" id="PF01331"/>
    </source>
</evidence>
<dbReference type="Pfam" id="PF01331">
    <property type="entry name" value="mRNA_cap_enzyme"/>
    <property type="match status" value="1"/>
</dbReference>
<reference evidence="2 3" key="1">
    <citation type="journal article" date="2018" name="PLoS Genet.">
        <title>Population sequencing reveals clonal diversity and ancestral inbreeding in the grapevine cultivar Chardonnay.</title>
        <authorList>
            <person name="Roach M.J."/>
            <person name="Johnson D.L."/>
            <person name="Bohlmann J."/>
            <person name="van Vuuren H.J."/>
            <person name="Jones S.J."/>
            <person name="Pretorius I.S."/>
            <person name="Schmidt S.A."/>
            <person name="Borneman A.R."/>
        </authorList>
    </citation>
    <scope>NUCLEOTIDE SEQUENCE [LARGE SCALE GENOMIC DNA]</scope>
    <source>
        <strain evidence="3">cv. Chardonnay</strain>
        <tissue evidence="2">Leaf</tissue>
    </source>
</reference>
<dbReference type="Proteomes" id="UP000288805">
    <property type="component" value="Unassembled WGS sequence"/>
</dbReference>
<dbReference type="GO" id="GO:0005524">
    <property type="term" value="F:ATP binding"/>
    <property type="evidence" value="ECO:0007669"/>
    <property type="project" value="InterPro"/>
</dbReference>
<dbReference type="InterPro" id="IPR051029">
    <property type="entry name" value="mRNA_Capping_Enz/RNA_Phosphat"/>
</dbReference>
<gene>
    <name evidence="2" type="ORF">CK203_018719</name>
</gene>
<dbReference type="PANTHER" id="PTHR10367">
    <property type="entry name" value="MRNA-CAPPING ENZYME"/>
    <property type="match status" value="1"/>
</dbReference>
<proteinExistence type="predicted"/>
<dbReference type="SUPFAM" id="SSF56091">
    <property type="entry name" value="DNA ligase/mRNA capping enzyme, catalytic domain"/>
    <property type="match status" value="1"/>
</dbReference>
<dbReference type="PANTHER" id="PTHR10367:SF17">
    <property type="entry name" value="MRNA-CAPPING ENZYME"/>
    <property type="match status" value="1"/>
</dbReference>
<sequence>MQPLQKALHHIHLPIIKGFRKARIPSPSPLSRGVPDILHPCLLRVGQKQTRTGRAHTKDNPYTTVANQPIYSPSASASNLTAFYERWKMLEKEVIEPRNYERQNVYQSRNPYYRYDLEPFRVRRKDFWLLSTVTKLLKEFIPRLSHDADGLIFQMSADNHPQLFLNERGKEKLMEGNRVSFKG</sequence>
<comment type="caution">
    <text evidence="2">The sequence shown here is derived from an EMBL/GenBank/DDBJ whole genome shotgun (WGS) entry which is preliminary data.</text>
</comment>
<dbReference type="InterPro" id="IPR001339">
    <property type="entry name" value="mRNA_cap_enzyme_adenylation"/>
</dbReference>
<evidence type="ECO:0000313" key="3">
    <source>
        <dbReference type="Proteomes" id="UP000288805"/>
    </source>
</evidence>
<dbReference type="Gene3D" id="3.30.470.30">
    <property type="entry name" value="DNA ligase/mRNA capping enzyme"/>
    <property type="match status" value="1"/>
</dbReference>
<accession>A0A438JAZ6</accession>
<protein>
    <recommendedName>
        <fullName evidence="1">mRNA capping enzyme adenylation domain-containing protein</fullName>
    </recommendedName>
</protein>
<name>A0A438JAZ6_VITVI</name>
<dbReference type="EMBL" id="QGNW01000053">
    <property type="protein sequence ID" value="RVX06139.1"/>
    <property type="molecule type" value="Genomic_DNA"/>
</dbReference>
<dbReference type="GO" id="GO:0004484">
    <property type="term" value="F:mRNA guanylyltransferase activity"/>
    <property type="evidence" value="ECO:0007669"/>
    <property type="project" value="InterPro"/>
</dbReference>
<organism evidence="2 3">
    <name type="scientific">Vitis vinifera</name>
    <name type="common">Grape</name>
    <dbReference type="NCBI Taxonomy" id="29760"/>
    <lineage>
        <taxon>Eukaryota</taxon>
        <taxon>Viridiplantae</taxon>
        <taxon>Streptophyta</taxon>
        <taxon>Embryophyta</taxon>
        <taxon>Tracheophyta</taxon>
        <taxon>Spermatophyta</taxon>
        <taxon>Magnoliopsida</taxon>
        <taxon>eudicotyledons</taxon>
        <taxon>Gunneridae</taxon>
        <taxon>Pentapetalae</taxon>
        <taxon>rosids</taxon>
        <taxon>Vitales</taxon>
        <taxon>Vitaceae</taxon>
        <taxon>Viteae</taxon>
        <taxon>Vitis</taxon>
    </lineage>
</organism>
<dbReference type="GO" id="GO:0006370">
    <property type="term" value="P:7-methylguanosine mRNA capping"/>
    <property type="evidence" value="ECO:0007669"/>
    <property type="project" value="InterPro"/>
</dbReference>
<evidence type="ECO:0000313" key="2">
    <source>
        <dbReference type="EMBL" id="RVX06139.1"/>
    </source>
</evidence>